<reference evidence="1 2" key="1">
    <citation type="journal article" date="2023" name="Plants (Basel)">
        <title>Bridging the Gap: Combining Genomics and Transcriptomics Approaches to Understand Stylosanthes scabra, an Orphan Legume from the Brazilian Caatinga.</title>
        <authorList>
            <person name="Ferreira-Neto J.R.C."/>
            <person name="da Silva M.D."/>
            <person name="Binneck E."/>
            <person name="de Melo N.F."/>
            <person name="da Silva R.H."/>
            <person name="de Melo A.L.T.M."/>
            <person name="Pandolfi V."/>
            <person name="Bustamante F.O."/>
            <person name="Brasileiro-Vidal A.C."/>
            <person name="Benko-Iseppon A.M."/>
        </authorList>
    </citation>
    <scope>NUCLEOTIDE SEQUENCE [LARGE SCALE GENOMIC DNA]</scope>
    <source>
        <tissue evidence="1">Leaves</tissue>
    </source>
</reference>
<organism evidence="1 2">
    <name type="scientific">Stylosanthes scabra</name>
    <dbReference type="NCBI Taxonomy" id="79078"/>
    <lineage>
        <taxon>Eukaryota</taxon>
        <taxon>Viridiplantae</taxon>
        <taxon>Streptophyta</taxon>
        <taxon>Embryophyta</taxon>
        <taxon>Tracheophyta</taxon>
        <taxon>Spermatophyta</taxon>
        <taxon>Magnoliopsida</taxon>
        <taxon>eudicotyledons</taxon>
        <taxon>Gunneridae</taxon>
        <taxon>Pentapetalae</taxon>
        <taxon>rosids</taxon>
        <taxon>fabids</taxon>
        <taxon>Fabales</taxon>
        <taxon>Fabaceae</taxon>
        <taxon>Papilionoideae</taxon>
        <taxon>50 kb inversion clade</taxon>
        <taxon>dalbergioids sensu lato</taxon>
        <taxon>Dalbergieae</taxon>
        <taxon>Pterocarpus clade</taxon>
        <taxon>Stylosanthes</taxon>
    </lineage>
</organism>
<comment type="caution">
    <text evidence="1">The sequence shown here is derived from an EMBL/GenBank/DDBJ whole genome shotgun (WGS) entry which is preliminary data.</text>
</comment>
<protein>
    <submittedName>
        <fullName evidence="1">Uncharacterized protein</fullName>
    </submittedName>
</protein>
<dbReference type="Proteomes" id="UP001341840">
    <property type="component" value="Unassembled WGS sequence"/>
</dbReference>
<name>A0ABU6U2A5_9FABA</name>
<evidence type="ECO:0000313" key="2">
    <source>
        <dbReference type="Proteomes" id="UP001341840"/>
    </source>
</evidence>
<gene>
    <name evidence="1" type="ORF">PIB30_001711</name>
</gene>
<accession>A0ABU6U2A5</accession>
<dbReference type="EMBL" id="JASCZI010120832">
    <property type="protein sequence ID" value="MED6155029.1"/>
    <property type="molecule type" value="Genomic_DNA"/>
</dbReference>
<evidence type="ECO:0000313" key="1">
    <source>
        <dbReference type="EMBL" id="MED6155029.1"/>
    </source>
</evidence>
<proteinExistence type="predicted"/>
<keyword evidence="2" id="KW-1185">Reference proteome</keyword>
<sequence length="50" mass="5564">MTLCLVNYWPKIPLEAGSTPQSSLRFESGRIPNLGFMTRAGLEIARVNLD</sequence>